<sequence>MANGVERESGLVLFSDDQRREMSGVNRGLDHIEVTCGYTIHRFDDSVGRLRVFVNGDLEVTCECNPSCQEGLSLCHFDLSHFVAFWEERIQLRCMLFCLTECLLLAGYTIAICLPTLHMVESRWFLACLWSKELFFKLVY</sequence>
<keyword evidence="1" id="KW-0472">Membrane</keyword>
<dbReference type="PANTHER" id="PTHR34053:SF1">
    <property type="entry name" value="PROTEIN ULTRAPETALA 1"/>
    <property type="match status" value="1"/>
</dbReference>
<accession>A0A5N5GI20</accession>
<keyword evidence="1" id="KW-0812">Transmembrane</keyword>
<dbReference type="GO" id="GO:0005634">
    <property type="term" value="C:nucleus"/>
    <property type="evidence" value="ECO:0007669"/>
    <property type="project" value="TreeGrafter"/>
</dbReference>
<name>A0A5N5GI20_9ROSA</name>
<dbReference type="Proteomes" id="UP000327157">
    <property type="component" value="Chromosome 3"/>
</dbReference>
<dbReference type="Pfam" id="PF23292">
    <property type="entry name" value="SAND_ULT1"/>
    <property type="match status" value="1"/>
</dbReference>
<reference evidence="3 4" key="3">
    <citation type="submission" date="2019-11" db="EMBL/GenBank/DDBJ databases">
        <title>A de novo genome assembly of a pear dwarfing rootstock.</title>
        <authorList>
            <person name="Wang F."/>
            <person name="Wang J."/>
            <person name="Li S."/>
            <person name="Zhang Y."/>
            <person name="Fang M."/>
            <person name="Ma L."/>
            <person name="Zhao Y."/>
            <person name="Jiang S."/>
        </authorList>
    </citation>
    <scope>NUCLEOTIDE SEQUENCE [LARGE SCALE GENOMIC DNA]</scope>
    <source>
        <strain evidence="3">S2</strain>
        <tissue evidence="3">Leaf</tissue>
    </source>
</reference>
<gene>
    <name evidence="3" type="ORF">D8674_021767</name>
</gene>
<dbReference type="GO" id="GO:0005829">
    <property type="term" value="C:cytosol"/>
    <property type="evidence" value="ECO:0007669"/>
    <property type="project" value="TreeGrafter"/>
</dbReference>
<keyword evidence="4" id="KW-1185">Reference proteome</keyword>
<evidence type="ECO:0000313" key="4">
    <source>
        <dbReference type="Proteomes" id="UP000327157"/>
    </source>
</evidence>
<organism evidence="3 4">
    <name type="scientific">Pyrus ussuriensis x Pyrus communis</name>
    <dbReference type="NCBI Taxonomy" id="2448454"/>
    <lineage>
        <taxon>Eukaryota</taxon>
        <taxon>Viridiplantae</taxon>
        <taxon>Streptophyta</taxon>
        <taxon>Embryophyta</taxon>
        <taxon>Tracheophyta</taxon>
        <taxon>Spermatophyta</taxon>
        <taxon>Magnoliopsida</taxon>
        <taxon>eudicotyledons</taxon>
        <taxon>Gunneridae</taxon>
        <taxon>Pentapetalae</taxon>
        <taxon>rosids</taxon>
        <taxon>fabids</taxon>
        <taxon>Rosales</taxon>
        <taxon>Rosaceae</taxon>
        <taxon>Amygdaloideae</taxon>
        <taxon>Maleae</taxon>
        <taxon>Pyrus</taxon>
    </lineage>
</organism>
<dbReference type="AlphaFoldDB" id="A0A5N5GI20"/>
<feature type="domain" description="ULTRAPETALA1/2 SAND" evidence="2">
    <location>
        <begin position="22"/>
        <end position="71"/>
    </location>
</feature>
<dbReference type="InterPro" id="IPR057011">
    <property type="entry name" value="ULT1/2_SAND"/>
</dbReference>
<dbReference type="InterPro" id="IPR020533">
    <property type="entry name" value="Developmental_reg_ULTRAPETALA"/>
</dbReference>
<reference evidence="3 4" key="1">
    <citation type="submission" date="2019-09" db="EMBL/GenBank/DDBJ databases">
        <authorList>
            <person name="Ou C."/>
        </authorList>
    </citation>
    <scope>NUCLEOTIDE SEQUENCE [LARGE SCALE GENOMIC DNA]</scope>
    <source>
        <strain evidence="3">S2</strain>
        <tissue evidence="3">Leaf</tissue>
    </source>
</reference>
<dbReference type="EMBL" id="SMOL01000402">
    <property type="protein sequence ID" value="KAB2615179.1"/>
    <property type="molecule type" value="Genomic_DNA"/>
</dbReference>
<feature type="transmembrane region" description="Helical" evidence="1">
    <location>
        <begin position="94"/>
        <end position="117"/>
    </location>
</feature>
<dbReference type="OrthoDB" id="660341at2759"/>
<dbReference type="PANTHER" id="PTHR34053">
    <property type="entry name" value="PROTEIN ULTRAPETALA 1"/>
    <property type="match status" value="1"/>
</dbReference>
<evidence type="ECO:0000259" key="2">
    <source>
        <dbReference type="Pfam" id="PF23292"/>
    </source>
</evidence>
<proteinExistence type="predicted"/>
<evidence type="ECO:0000313" key="3">
    <source>
        <dbReference type="EMBL" id="KAB2615179.1"/>
    </source>
</evidence>
<reference evidence="4" key="2">
    <citation type="submission" date="2019-10" db="EMBL/GenBank/DDBJ databases">
        <title>A de novo genome assembly of a pear dwarfing rootstock.</title>
        <authorList>
            <person name="Wang F."/>
            <person name="Wang J."/>
            <person name="Li S."/>
            <person name="Zhang Y."/>
            <person name="Fang M."/>
            <person name="Ma L."/>
            <person name="Zhao Y."/>
            <person name="Jiang S."/>
        </authorList>
    </citation>
    <scope>NUCLEOTIDE SEQUENCE [LARGE SCALE GENOMIC DNA]</scope>
</reference>
<keyword evidence="1" id="KW-1133">Transmembrane helix</keyword>
<comment type="caution">
    <text evidence="3">The sequence shown here is derived from an EMBL/GenBank/DDBJ whole genome shotgun (WGS) entry which is preliminary data.</text>
</comment>
<protein>
    <submittedName>
        <fullName evidence="3">Protein ULTRAPETALA 1-like</fullName>
    </submittedName>
</protein>
<evidence type="ECO:0000256" key="1">
    <source>
        <dbReference type="SAM" id="Phobius"/>
    </source>
</evidence>